<dbReference type="EMBL" id="NHNT01000001">
    <property type="protein sequence ID" value="OUZ40921.1"/>
    <property type="molecule type" value="Genomic_DNA"/>
</dbReference>
<dbReference type="InterPro" id="IPR016032">
    <property type="entry name" value="Sig_transdc_resp-reg_C-effctor"/>
</dbReference>
<evidence type="ECO:0000256" key="3">
    <source>
        <dbReference type="ARBA" id="ARBA00023015"/>
    </source>
</evidence>
<gene>
    <name evidence="10" type="ORF">CBM15_03325</name>
</gene>
<keyword evidence="3" id="KW-0805">Transcription regulation</keyword>
<dbReference type="Gene3D" id="3.40.50.2300">
    <property type="match status" value="1"/>
</dbReference>
<evidence type="ECO:0000313" key="11">
    <source>
        <dbReference type="Proteomes" id="UP000196594"/>
    </source>
</evidence>
<evidence type="ECO:0000256" key="1">
    <source>
        <dbReference type="ARBA" id="ARBA00022553"/>
    </source>
</evidence>
<dbReference type="PANTHER" id="PTHR48111:SF22">
    <property type="entry name" value="REGULATOR OF RPOS"/>
    <property type="match status" value="1"/>
</dbReference>
<dbReference type="InterPro" id="IPR011006">
    <property type="entry name" value="CheY-like_superfamily"/>
</dbReference>
<keyword evidence="2" id="KW-0902">Two-component regulatory system</keyword>
<dbReference type="InterPro" id="IPR039420">
    <property type="entry name" value="WalR-like"/>
</dbReference>
<evidence type="ECO:0000313" key="10">
    <source>
        <dbReference type="EMBL" id="OUZ40921.1"/>
    </source>
</evidence>
<name>A0ABX3ZNG7_9BACL</name>
<dbReference type="GO" id="GO:0003677">
    <property type="term" value="F:DNA binding"/>
    <property type="evidence" value="ECO:0007669"/>
    <property type="project" value="UniProtKB-KW"/>
</dbReference>
<feature type="domain" description="OmpR/PhoB-type" evidence="9">
    <location>
        <begin position="124"/>
        <end position="222"/>
    </location>
</feature>
<keyword evidence="5" id="KW-0804">Transcription</keyword>
<feature type="DNA-binding region" description="OmpR/PhoB-type" evidence="7">
    <location>
        <begin position="124"/>
        <end position="222"/>
    </location>
</feature>
<dbReference type="SUPFAM" id="SSF52172">
    <property type="entry name" value="CheY-like"/>
    <property type="match status" value="1"/>
</dbReference>
<dbReference type="InterPro" id="IPR001867">
    <property type="entry name" value="OmpR/PhoB-type_DNA-bd"/>
</dbReference>
<dbReference type="InterPro" id="IPR036388">
    <property type="entry name" value="WH-like_DNA-bd_sf"/>
</dbReference>
<reference evidence="10 11" key="1">
    <citation type="journal article" date="2017" name="Int. J. Syst. Evol. Microbiol.">
        <title>Solibacillus kalamii sp. nov., isolated from a high-efficiency particulate arrestance filter system used in the International Space Station.</title>
        <authorList>
            <person name="Checinska Sielaff A."/>
            <person name="Kumar R.M."/>
            <person name="Pal D."/>
            <person name="Mayilraj S."/>
            <person name="Venkateswaran K."/>
        </authorList>
    </citation>
    <scope>NUCLEOTIDE SEQUENCE [LARGE SCALE GENOMIC DNA]</scope>
    <source>
        <strain evidence="10 11">ISSFR-015</strain>
    </source>
</reference>
<dbReference type="Gene3D" id="6.10.250.690">
    <property type="match status" value="1"/>
</dbReference>
<evidence type="ECO:0000256" key="7">
    <source>
        <dbReference type="PROSITE-ProRule" id="PRU01091"/>
    </source>
</evidence>
<organism evidence="10 11">
    <name type="scientific">Solibacillus kalamii</name>
    <dbReference type="NCBI Taxonomy" id="1748298"/>
    <lineage>
        <taxon>Bacteria</taxon>
        <taxon>Bacillati</taxon>
        <taxon>Bacillota</taxon>
        <taxon>Bacilli</taxon>
        <taxon>Bacillales</taxon>
        <taxon>Caryophanaceae</taxon>
        <taxon>Solibacillus</taxon>
    </lineage>
</organism>
<dbReference type="Pfam" id="PF00486">
    <property type="entry name" value="Trans_reg_C"/>
    <property type="match status" value="1"/>
</dbReference>
<dbReference type="PROSITE" id="PS51755">
    <property type="entry name" value="OMPR_PHOB"/>
    <property type="match status" value="1"/>
</dbReference>
<dbReference type="PROSITE" id="PS50110">
    <property type="entry name" value="RESPONSE_REGULATORY"/>
    <property type="match status" value="1"/>
</dbReference>
<dbReference type="CDD" id="cd00383">
    <property type="entry name" value="trans_reg_C"/>
    <property type="match status" value="1"/>
</dbReference>
<evidence type="ECO:0000256" key="6">
    <source>
        <dbReference type="PROSITE-ProRule" id="PRU00169"/>
    </source>
</evidence>
<comment type="caution">
    <text evidence="10">The sequence shown here is derived from an EMBL/GenBank/DDBJ whole genome shotgun (WGS) entry which is preliminary data.</text>
</comment>
<keyword evidence="1 6" id="KW-0597">Phosphoprotein</keyword>
<dbReference type="SMART" id="SM00448">
    <property type="entry name" value="REC"/>
    <property type="match status" value="1"/>
</dbReference>
<dbReference type="Gene3D" id="1.10.10.10">
    <property type="entry name" value="Winged helix-like DNA-binding domain superfamily/Winged helix DNA-binding domain"/>
    <property type="match status" value="1"/>
</dbReference>
<evidence type="ECO:0000256" key="2">
    <source>
        <dbReference type="ARBA" id="ARBA00023012"/>
    </source>
</evidence>
<dbReference type="Proteomes" id="UP000196594">
    <property type="component" value="Unassembled WGS sequence"/>
</dbReference>
<dbReference type="InterPro" id="IPR001789">
    <property type="entry name" value="Sig_transdc_resp-reg_receiver"/>
</dbReference>
<dbReference type="PANTHER" id="PTHR48111">
    <property type="entry name" value="REGULATOR OF RPOS"/>
    <property type="match status" value="1"/>
</dbReference>
<dbReference type="SUPFAM" id="SSF46894">
    <property type="entry name" value="C-terminal effector domain of the bipartite response regulators"/>
    <property type="match status" value="1"/>
</dbReference>
<evidence type="ECO:0000259" key="8">
    <source>
        <dbReference type="PROSITE" id="PS50110"/>
    </source>
</evidence>
<keyword evidence="4 7" id="KW-0238">DNA-binding</keyword>
<feature type="modified residue" description="4-aspartylphosphate" evidence="6">
    <location>
        <position position="51"/>
    </location>
</feature>
<evidence type="ECO:0000259" key="9">
    <source>
        <dbReference type="PROSITE" id="PS51755"/>
    </source>
</evidence>
<sequence>MRILVADDDHTLCDNIAKILKLDFYAVDSVFDGAEAKDLIDYYQYDLLVLDWMMPEALGIEVCRYARSKGFDGGILMLTAKDATEDIIEGLDNGADDYMVKPFKMEELRARVRALLRRKNKMVEEEVSVGSLKLNKNKRTVFIENFEASLTKNEFLLLEYLIENRGQVLTHEQMIDYIWDIDDNANTNTLAALIRLVRKKIDMEDEPSYIQSIRGLGYKLRDSDV</sequence>
<accession>A0ABX3ZNG7</accession>
<dbReference type="Pfam" id="PF00072">
    <property type="entry name" value="Response_reg"/>
    <property type="match status" value="1"/>
</dbReference>
<feature type="domain" description="Response regulatory" evidence="8">
    <location>
        <begin position="2"/>
        <end position="116"/>
    </location>
</feature>
<keyword evidence="11" id="KW-1185">Reference proteome</keyword>
<dbReference type="RefSeq" id="WP_087615719.1">
    <property type="nucleotide sequence ID" value="NZ_NHNT01000001.1"/>
</dbReference>
<evidence type="ECO:0000256" key="4">
    <source>
        <dbReference type="ARBA" id="ARBA00023125"/>
    </source>
</evidence>
<dbReference type="SMART" id="SM00862">
    <property type="entry name" value="Trans_reg_C"/>
    <property type="match status" value="1"/>
</dbReference>
<evidence type="ECO:0000256" key="5">
    <source>
        <dbReference type="ARBA" id="ARBA00023163"/>
    </source>
</evidence>
<proteinExistence type="predicted"/>
<protein>
    <submittedName>
        <fullName evidence="10">DNA-binding response regulator</fullName>
    </submittedName>
</protein>